<dbReference type="AlphaFoldDB" id="A0A7C2Z3Z8"/>
<dbReference type="Proteomes" id="UP000885664">
    <property type="component" value="Unassembled WGS sequence"/>
</dbReference>
<dbReference type="GO" id="GO:0017183">
    <property type="term" value="P:protein histidyl modification to diphthamide"/>
    <property type="evidence" value="ECO:0007669"/>
    <property type="project" value="UniProtKB-UniRule"/>
</dbReference>
<reference evidence="11" key="1">
    <citation type="journal article" date="2020" name="mSystems">
        <title>Genome- and Community-Level Interaction Insights into Carbon Utilization and Element Cycling Functions of Hydrothermarchaeota in Hydrothermal Sediment.</title>
        <authorList>
            <person name="Zhou Z."/>
            <person name="Liu Y."/>
            <person name="Xu W."/>
            <person name="Pan J."/>
            <person name="Luo Z.H."/>
            <person name="Li M."/>
        </authorList>
    </citation>
    <scope>NUCLEOTIDE SEQUENCE [LARGE SCALE GENOMIC DNA]</scope>
    <source>
        <strain evidence="11">SpSt-1259</strain>
    </source>
</reference>
<dbReference type="Gene3D" id="3.40.50.11850">
    <property type="entry name" value="Diphthamide synthesis DPH1/DPH2 domain 2"/>
    <property type="match status" value="1"/>
</dbReference>
<dbReference type="PANTHER" id="PTHR10762">
    <property type="entry name" value="DIPHTHAMIDE BIOSYNTHESIS PROTEIN"/>
    <property type="match status" value="1"/>
</dbReference>
<dbReference type="PANTHER" id="PTHR10762:SF1">
    <property type="entry name" value="2-(3-AMINO-3-CARBOXYPROPYL)HISTIDINE SYNTHASE SUBUNIT 1"/>
    <property type="match status" value="1"/>
</dbReference>
<evidence type="ECO:0000256" key="4">
    <source>
        <dbReference type="ARBA" id="ARBA00022679"/>
    </source>
</evidence>
<comment type="catalytic activity">
    <reaction evidence="9 10">
        <text>L-histidyl-[translation elongation factor 2] + S-adenosyl-L-methionine = 2-[(3S)-amino-3-carboxypropyl]-L-histidyl-[translation elongation factor 2] + S-methyl-5'-thioadenosine + H(+)</text>
        <dbReference type="Rhea" id="RHEA:36783"/>
        <dbReference type="Rhea" id="RHEA-COMP:9748"/>
        <dbReference type="Rhea" id="RHEA-COMP:9749"/>
        <dbReference type="ChEBI" id="CHEBI:15378"/>
        <dbReference type="ChEBI" id="CHEBI:17509"/>
        <dbReference type="ChEBI" id="CHEBI:29979"/>
        <dbReference type="ChEBI" id="CHEBI:59789"/>
        <dbReference type="ChEBI" id="CHEBI:73995"/>
        <dbReference type="EC" id="2.5.1.108"/>
    </reaction>
</comment>
<dbReference type="NCBIfam" id="TIGR00322">
    <property type="entry name" value="diphth2_R"/>
    <property type="match status" value="1"/>
</dbReference>
<gene>
    <name evidence="11" type="primary">dph2</name>
    <name evidence="11" type="ORF">ENO36_02555</name>
</gene>
<evidence type="ECO:0000313" key="11">
    <source>
        <dbReference type="EMBL" id="HEU97721.1"/>
    </source>
</evidence>
<comment type="caution">
    <text evidence="11">The sequence shown here is derived from an EMBL/GenBank/DDBJ whole genome shotgun (WGS) entry which is preliminary data.</text>
</comment>
<dbReference type="SFLD" id="SFLDS00032">
    <property type="entry name" value="Radical_SAM_3-amino-3-carboxyp"/>
    <property type="match status" value="1"/>
</dbReference>
<dbReference type="InterPro" id="IPR016435">
    <property type="entry name" value="DPH1/DPH2"/>
</dbReference>
<dbReference type="GO" id="GO:0090560">
    <property type="term" value="F:2-(3-amino-3-carboxypropyl)histidine synthase activity"/>
    <property type="evidence" value="ECO:0007669"/>
    <property type="project" value="UniProtKB-UniRule"/>
</dbReference>
<evidence type="ECO:0000256" key="5">
    <source>
        <dbReference type="ARBA" id="ARBA00022691"/>
    </source>
</evidence>
<evidence type="ECO:0000256" key="10">
    <source>
        <dbReference type="PIRNR" id="PIRNR004967"/>
    </source>
</evidence>
<protein>
    <recommendedName>
        <fullName evidence="3 10">2-(3-amino-3-carboxypropyl)histidine synthase</fullName>
        <ecNumber evidence="3 10">2.5.1.108</ecNumber>
    </recommendedName>
</protein>
<evidence type="ECO:0000256" key="1">
    <source>
        <dbReference type="ARBA" id="ARBA00001966"/>
    </source>
</evidence>
<evidence type="ECO:0000256" key="7">
    <source>
        <dbReference type="ARBA" id="ARBA00023004"/>
    </source>
</evidence>
<evidence type="ECO:0000256" key="6">
    <source>
        <dbReference type="ARBA" id="ARBA00022723"/>
    </source>
</evidence>
<dbReference type="UniPathway" id="UPA00559"/>
<keyword evidence="4 10" id="KW-0808">Transferase</keyword>
<evidence type="ECO:0000256" key="3">
    <source>
        <dbReference type="ARBA" id="ARBA00012221"/>
    </source>
</evidence>
<keyword evidence="8 10" id="KW-0411">Iron-sulfur</keyword>
<dbReference type="InterPro" id="IPR042263">
    <property type="entry name" value="DPH1/DPH2_1"/>
</dbReference>
<organism evidence="11">
    <name type="scientific">Fervidicoccus fontis</name>
    <dbReference type="NCBI Taxonomy" id="683846"/>
    <lineage>
        <taxon>Archaea</taxon>
        <taxon>Thermoproteota</taxon>
        <taxon>Thermoprotei</taxon>
        <taxon>Fervidicoccales</taxon>
        <taxon>Fervidicoccaceae</taxon>
        <taxon>Fervidicoccus</taxon>
    </lineage>
</organism>
<proteinExistence type="inferred from homology"/>
<dbReference type="NCBIfam" id="TIGR03682">
    <property type="entry name" value="arCOG04112"/>
    <property type="match status" value="1"/>
</dbReference>
<keyword evidence="10" id="KW-0004">4Fe-4S</keyword>
<dbReference type="EC" id="2.5.1.108" evidence="3 10"/>
<dbReference type="FunFam" id="3.40.50.11860:FF:000001">
    <property type="entry name" value="2-(3-amino-3-carboxypropyl)histidine synthase subunit 2"/>
    <property type="match status" value="1"/>
</dbReference>
<dbReference type="GO" id="GO:0051539">
    <property type="term" value="F:4 iron, 4 sulfur cluster binding"/>
    <property type="evidence" value="ECO:0007669"/>
    <property type="project" value="UniProtKB-UniRule"/>
</dbReference>
<keyword evidence="5 10" id="KW-0949">S-adenosyl-L-methionine</keyword>
<dbReference type="InterPro" id="IPR042264">
    <property type="entry name" value="DPH1/DPH2_2"/>
</dbReference>
<comment type="similarity">
    <text evidence="10">Belongs to the DPH1/DPH2 family.</text>
</comment>
<keyword evidence="7 10" id="KW-0408">Iron</keyword>
<dbReference type="InterPro" id="IPR035435">
    <property type="entry name" value="DPH1/DPH2_euk_archaea"/>
</dbReference>
<dbReference type="InterPro" id="IPR042265">
    <property type="entry name" value="DPH1/DPH2_3"/>
</dbReference>
<comment type="function">
    <text evidence="10">Catalyzes the first step of diphthamide biosynthesis, i.e. the transfer of the 3-amino-3-carboxypropyl group from S-adenosyl-L-methionine (SAM) to the C2 position of the imidazole ring of the target histidine residue in translation elongation factor 2 (EF-2).</text>
</comment>
<evidence type="ECO:0000256" key="2">
    <source>
        <dbReference type="ARBA" id="ARBA00005156"/>
    </source>
</evidence>
<accession>A0A7C2Z3Z8</accession>
<dbReference type="Pfam" id="PF01866">
    <property type="entry name" value="Diphthamide_syn"/>
    <property type="match status" value="1"/>
</dbReference>
<name>A0A7C2Z3Z8_9CREN</name>
<dbReference type="Gene3D" id="3.40.50.11840">
    <property type="entry name" value="Diphthamide synthesis DPH1/DPH2 domain 1"/>
    <property type="match status" value="1"/>
</dbReference>
<keyword evidence="6 10" id="KW-0479">Metal-binding</keyword>
<evidence type="ECO:0000256" key="9">
    <source>
        <dbReference type="ARBA" id="ARBA00048403"/>
    </source>
</evidence>
<dbReference type="Gene3D" id="3.40.50.11860">
    <property type="entry name" value="Diphthamide synthesis DPH1/DPH2 domain 3"/>
    <property type="match status" value="1"/>
</dbReference>
<dbReference type="PIRSF" id="PIRSF004967">
    <property type="entry name" value="DPH1"/>
    <property type="match status" value="1"/>
</dbReference>
<comment type="cofactor">
    <cofactor evidence="1 10">
        <name>[4Fe-4S] cluster</name>
        <dbReference type="ChEBI" id="CHEBI:49883"/>
    </cofactor>
</comment>
<evidence type="ECO:0000256" key="8">
    <source>
        <dbReference type="ARBA" id="ARBA00023014"/>
    </source>
</evidence>
<dbReference type="EMBL" id="DSFE01000055">
    <property type="protein sequence ID" value="HEU97721.1"/>
    <property type="molecule type" value="Genomic_DNA"/>
</dbReference>
<dbReference type="InterPro" id="IPR022428">
    <property type="entry name" value="Dph2_arc"/>
</dbReference>
<dbReference type="GO" id="GO:0046872">
    <property type="term" value="F:metal ion binding"/>
    <property type="evidence" value="ECO:0007669"/>
    <property type="project" value="UniProtKB-KW"/>
</dbReference>
<sequence length="345" mass="38668">MSVNTEEIPYDFELERLVEELKGVKKVLIQLPDGLKKYSYFIVDSLSRSLGNIEIMVSIDGGYGACDLKISEAKLLNAEALIHFGHTQYSLQEVPIESGKLRIIYVPAFYRGSIPESSVDSLAEALKREGLQRPSIVATVQHIRLIGELKAMLEKRGFHPIVTSPGRLLTGQIIGCDYSAVILSKEADSVVVITGGLFHSLGVSLSFEGPVFQIDPYSGRVGDLRKDKERWLKRRLAEMYRARDSSRWGIIVGTLTGQYRPSIVERLKREISSRGMKYYLFASSVLSKDNILNIDSENIDAYIVTSCPRIPIDDFTESPLHKPVLTPGEAISVLEGRIEVYRFPW</sequence>
<comment type="pathway">
    <text evidence="2 10">Protein modification; peptidyl-diphthamide biosynthesis.</text>
</comment>